<dbReference type="InterPro" id="IPR019775">
    <property type="entry name" value="WD40_repeat_CS"/>
</dbReference>
<name>A0A0C9N6T4_9FUNG</name>
<dbReference type="InterPro" id="IPR020472">
    <property type="entry name" value="WD40_PAC1"/>
</dbReference>
<proteinExistence type="predicted"/>
<dbReference type="Gene3D" id="2.130.10.10">
    <property type="entry name" value="YVTN repeat-like/Quinoprotein amine dehydrogenase"/>
    <property type="match status" value="2"/>
</dbReference>
<keyword evidence="11" id="KW-1185">Reference proteome</keyword>
<dbReference type="Gene3D" id="1.20.960.50">
    <property type="entry name" value="Cleavage stimulation factor subunit 1, dimerisation domain"/>
    <property type="match status" value="1"/>
</dbReference>
<evidence type="ECO:0000256" key="4">
    <source>
        <dbReference type="ARBA" id="ARBA00022737"/>
    </source>
</evidence>
<feature type="repeat" description="WD" evidence="7">
    <location>
        <begin position="292"/>
        <end position="333"/>
    </location>
</feature>
<dbReference type="InterPro" id="IPR044633">
    <property type="entry name" value="CstF1-like"/>
</dbReference>
<dbReference type="InterPro" id="IPR001680">
    <property type="entry name" value="WD40_rpt"/>
</dbReference>
<dbReference type="InterPro" id="IPR032028">
    <property type="entry name" value="CSTF1_dimer"/>
</dbReference>
<accession>A0A0C9N6T4</accession>
<dbReference type="InterPro" id="IPR015943">
    <property type="entry name" value="WD40/YVTN_repeat-like_dom_sf"/>
</dbReference>
<dbReference type="Pfam" id="PF16699">
    <property type="entry name" value="CSTF1_dimer"/>
    <property type="match status" value="1"/>
</dbReference>
<dbReference type="SUPFAM" id="SSF50978">
    <property type="entry name" value="WD40 repeat-like"/>
    <property type="match status" value="1"/>
</dbReference>
<dbReference type="GO" id="GO:0031124">
    <property type="term" value="P:mRNA 3'-end processing"/>
    <property type="evidence" value="ECO:0007669"/>
    <property type="project" value="InterPro"/>
</dbReference>
<feature type="compositionally biased region" description="Basic and acidic residues" evidence="8">
    <location>
        <begin position="87"/>
        <end position="103"/>
    </location>
</feature>
<evidence type="ECO:0000256" key="2">
    <source>
        <dbReference type="ARBA" id="ARBA00022574"/>
    </source>
</evidence>
<keyword evidence="2 7" id="KW-0853">WD repeat</keyword>
<dbReference type="GO" id="GO:0003723">
    <property type="term" value="F:RNA binding"/>
    <property type="evidence" value="ECO:0007669"/>
    <property type="project" value="TreeGrafter"/>
</dbReference>
<organism evidence="10">
    <name type="scientific">Mucor ambiguus</name>
    <dbReference type="NCBI Taxonomy" id="91626"/>
    <lineage>
        <taxon>Eukaryota</taxon>
        <taxon>Fungi</taxon>
        <taxon>Fungi incertae sedis</taxon>
        <taxon>Mucoromycota</taxon>
        <taxon>Mucoromycotina</taxon>
        <taxon>Mucoromycetes</taxon>
        <taxon>Mucorales</taxon>
        <taxon>Mucorineae</taxon>
        <taxon>Mucoraceae</taxon>
        <taxon>Mucor</taxon>
    </lineage>
</organism>
<comment type="subcellular location">
    <subcellularLocation>
        <location evidence="1">Nucleus</location>
    </subcellularLocation>
</comment>
<evidence type="ECO:0000256" key="5">
    <source>
        <dbReference type="ARBA" id="ARBA00023242"/>
    </source>
</evidence>
<dbReference type="InterPro" id="IPR038184">
    <property type="entry name" value="CSTF1_dimer_sf"/>
</dbReference>
<evidence type="ECO:0000256" key="6">
    <source>
        <dbReference type="ARBA" id="ARBA00029851"/>
    </source>
</evidence>
<dbReference type="EMBL" id="DF836628">
    <property type="protein sequence ID" value="GAN10283.1"/>
    <property type="molecule type" value="Genomic_DNA"/>
</dbReference>
<keyword evidence="3" id="KW-0507">mRNA processing</keyword>
<keyword evidence="5" id="KW-0539">Nucleus</keyword>
<evidence type="ECO:0000313" key="10">
    <source>
        <dbReference type="EMBL" id="GAN10283.1"/>
    </source>
</evidence>
<gene>
    <name evidence="10" type="ORF">MAM1_0339d09821</name>
</gene>
<dbReference type="AlphaFoldDB" id="A0A0C9N6T4"/>
<dbReference type="SMART" id="SM00320">
    <property type="entry name" value="WD40"/>
    <property type="match status" value="7"/>
</dbReference>
<sequence>MNSREVTEEEVMTLIISQLVAYGYSAVAQSVADATGAATDMMPSAKLSELIQIAKDKSNTPDRTLTKQTCIDHSRTLGEEEDSDDDYSGKSFDRESPRDHDMDVNSSTPGFDVDTMKNARNVLPQTANSVVDVDLYLLEPKAAPEYNQLYYTQHKGPCRTAIFSADGRFAATGSHDSSLKLLDVNKMKKRTGDAGDKPVIRTLYDHTEQVNDLSFHPNGLVLASCSNDQSIKLFDLSKTGVKRAFRYLQDAQPVNSICFHPSGDFLLAGTKDAAVRVYDVKTLQCYTNSSSADMHRGSITQIRYSNTGKIFATSSLDGTVRIWDSVSSQCIRTLDAHGGAAVSSVRITNNEQYLMTSGLDSTIRLWEISSGKVLMEYKGHEQRAQMLQPAFSYNEDFIMIGDESSTDVVCYDTQTGTLLKRIPGHNNLVRCVAASPTDNGILTCSDDYRARYFNTPAEAI</sequence>
<dbReference type="GO" id="GO:0005848">
    <property type="term" value="C:mRNA cleavage stimulating factor complex"/>
    <property type="evidence" value="ECO:0007669"/>
    <property type="project" value="InterPro"/>
</dbReference>
<dbReference type="PROSITE" id="PS50294">
    <property type="entry name" value="WD_REPEATS_REGION"/>
    <property type="match status" value="4"/>
</dbReference>
<evidence type="ECO:0000256" key="7">
    <source>
        <dbReference type="PROSITE-ProRule" id="PRU00221"/>
    </source>
</evidence>
<dbReference type="PROSITE" id="PS50082">
    <property type="entry name" value="WD_REPEATS_2"/>
    <property type="match status" value="4"/>
</dbReference>
<dbReference type="STRING" id="91626.A0A0C9N6T4"/>
<feature type="repeat" description="WD" evidence="7">
    <location>
        <begin position="203"/>
        <end position="244"/>
    </location>
</feature>
<feature type="repeat" description="WD" evidence="7">
    <location>
        <begin position="247"/>
        <end position="288"/>
    </location>
</feature>
<dbReference type="OrthoDB" id="538223at2759"/>
<protein>
    <recommendedName>
        <fullName evidence="6">Cleavage stimulation factor 50 kDa subunit</fullName>
    </recommendedName>
</protein>
<dbReference type="PANTHER" id="PTHR44133">
    <property type="entry name" value="CLEAVAGE STIMULATION FACTOR SUBUNIT 1"/>
    <property type="match status" value="1"/>
</dbReference>
<feature type="repeat" description="WD" evidence="7">
    <location>
        <begin position="342"/>
        <end position="376"/>
    </location>
</feature>
<dbReference type="CDD" id="cd00200">
    <property type="entry name" value="WD40"/>
    <property type="match status" value="1"/>
</dbReference>
<dbReference type="PRINTS" id="PR00320">
    <property type="entry name" value="GPROTEINBRPT"/>
</dbReference>
<reference evidence="10" key="1">
    <citation type="submission" date="2014-09" db="EMBL/GenBank/DDBJ databases">
        <title>Draft genome sequence of an oleaginous Mucoromycotina fungus Mucor ambiguus NBRC6742.</title>
        <authorList>
            <person name="Takeda I."/>
            <person name="Yamane N."/>
            <person name="Morita T."/>
            <person name="Tamano K."/>
            <person name="Machida M."/>
            <person name="Baker S."/>
            <person name="Koike H."/>
        </authorList>
    </citation>
    <scope>NUCLEOTIDE SEQUENCE</scope>
    <source>
        <strain evidence="10">NBRC 6742</strain>
    </source>
</reference>
<evidence type="ECO:0000313" key="11">
    <source>
        <dbReference type="Proteomes" id="UP000053815"/>
    </source>
</evidence>
<evidence type="ECO:0000256" key="3">
    <source>
        <dbReference type="ARBA" id="ARBA00022664"/>
    </source>
</evidence>
<evidence type="ECO:0000259" key="9">
    <source>
        <dbReference type="Pfam" id="PF16699"/>
    </source>
</evidence>
<dbReference type="Proteomes" id="UP000053815">
    <property type="component" value="Unassembled WGS sequence"/>
</dbReference>
<keyword evidence="4" id="KW-0677">Repeat</keyword>
<feature type="region of interest" description="Disordered" evidence="8">
    <location>
        <begin position="59"/>
        <end position="113"/>
    </location>
</feature>
<dbReference type="InterPro" id="IPR036322">
    <property type="entry name" value="WD40_repeat_dom_sf"/>
</dbReference>
<dbReference type="PANTHER" id="PTHR44133:SF2">
    <property type="entry name" value="CLEAVAGE STIMULATION FACTOR SUBUNIT 1"/>
    <property type="match status" value="1"/>
</dbReference>
<feature type="domain" description="Cleavage stimulation factor subunit 1 dimerisation" evidence="9">
    <location>
        <begin position="13"/>
        <end position="56"/>
    </location>
</feature>
<dbReference type="Pfam" id="PF00400">
    <property type="entry name" value="WD40"/>
    <property type="match status" value="6"/>
</dbReference>
<evidence type="ECO:0000256" key="8">
    <source>
        <dbReference type="SAM" id="MobiDB-lite"/>
    </source>
</evidence>
<dbReference type="PROSITE" id="PS00678">
    <property type="entry name" value="WD_REPEATS_1"/>
    <property type="match status" value="1"/>
</dbReference>
<evidence type="ECO:0000256" key="1">
    <source>
        <dbReference type="ARBA" id="ARBA00004123"/>
    </source>
</evidence>